<keyword evidence="3" id="KW-1185">Reference proteome</keyword>
<feature type="compositionally biased region" description="Low complexity" evidence="1">
    <location>
        <begin position="68"/>
        <end position="102"/>
    </location>
</feature>
<reference evidence="2 3" key="1">
    <citation type="submission" date="2017-03" db="EMBL/GenBank/DDBJ databases">
        <title>WGS assembly of Porphyra umbilicalis.</title>
        <authorList>
            <person name="Brawley S.H."/>
            <person name="Blouin N.A."/>
            <person name="Ficko-Blean E."/>
            <person name="Wheeler G.L."/>
            <person name="Lohr M."/>
            <person name="Goodson H.V."/>
            <person name="Jenkins J.W."/>
            <person name="Blaby-Haas C.E."/>
            <person name="Helliwell K.E."/>
            <person name="Chan C."/>
            <person name="Marriage T."/>
            <person name="Bhattacharya D."/>
            <person name="Klein A.S."/>
            <person name="Badis Y."/>
            <person name="Brodie J."/>
            <person name="Cao Y."/>
            <person name="Collen J."/>
            <person name="Dittami S.M."/>
            <person name="Gachon C.M."/>
            <person name="Green B.R."/>
            <person name="Karpowicz S."/>
            <person name="Kim J.W."/>
            <person name="Kudahl U."/>
            <person name="Lin S."/>
            <person name="Michel G."/>
            <person name="Mittag M."/>
            <person name="Olson B.J."/>
            <person name="Pangilinan J."/>
            <person name="Peng Y."/>
            <person name="Qiu H."/>
            <person name="Shu S."/>
            <person name="Singer J.T."/>
            <person name="Smith A.G."/>
            <person name="Sprecher B.N."/>
            <person name="Wagner V."/>
            <person name="Wang W."/>
            <person name="Wang Z.-Y."/>
            <person name="Yan J."/>
            <person name="Yarish C."/>
            <person name="Zoeuner-Riek S."/>
            <person name="Zhuang Y."/>
            <person name="Zou Y."/>
            <person name="Lindquist E.A."/>
            <person name="Grimwood J."/>
            <person name="Barry K."/>
            <person name="Rokhsar D.S."/>
            <person name="Schmutz J."/>
            <person name="Stiller J.W."/>
            <person name="Grossman A.R."/>
            <person name="Prochnik S.E."/>
        </authorList>
    </citation>
    <scope>NUCLEOTIDE SEQUENCE [LARGE SCALE GENOMIC DNA]</scope>
    <source>
        <strain evidence="2">4086291</strain>
    </source>
</reference>
<sequence length="266" mass="29358">MPPLAPTPAPPSPAPSRPTRRSSRPRRRTRPPPASARSTPSTGTSSTRTPPFRRPSSGHPSGPTWGWSARSSAPPSATRCASRSATAPPTQRRCTRTGCGTPRTRRARRTQTERLVLTRPTTGWRRVARTCTRGRCPPARAPLRGRAPRRGCTTRTTTRLPTRTGASLGCCSWSATRLGRGTTPTRPSLPAVSRRWCSFLASWTRMRVCTRQPTWRAPCGRRWTARPSQTQPPWRRRRRSCSTMTTFGKATSCTASMASSIATRRC</sequence>
<name>A0A1X6NK76_PORUM</name>
<gene>
    <name evidence="2" type="ORF">BU14_2137s0001</name>
</gene>
<feature type="region of interest" description="Disordered" evidence="1">
    <location>
        <begin position="1"/>
        <end position="110"/>
    </location>
</feature>
<accession>A0A1X6NK76</accession>
<feature type="compositionally biased region" description="Basic residues" evidence="1">
    <location>
        <begin position="18"/>
        <end position="30"/>
    </location>
</feature>
<evidence type="ECO:0000313" key="3">
    <source>
        <dbReference type="Proteomes" id="UP000218209"/>
    </source>
</evidence>
<proteinExistence type="predicted"/>
<dbReference type="AlphaFoldDB" id="A0A1X6NK76"/>
<evidence type="ECO:0000313" key="2">
    <source>
        <dbReference type="EMBL" id="OSX68876.1"/>
    </source>
</evidence>
<protein>
    <submittedName>
        <fullName evidence="2">Uncharacterized protein</fullName>
    </submittedName>
</protein>
<dbReference type="EMBL" id="KV919999">
    <property type="protein sequence ID" value="OSX68876.1"/>
    <property type="molecule type" value="Genomic_DNA"/>
</dbReference>
<organism evidence="2 3">
    <name type="scientific">Porphyra umbilicalis</name>
    <name type="common">Purple laver</name>
    <name type="synonym">Red alga</name>
    <dbReference type="NCBI Taxonomy" id="2786"/>
    <lineage>
        <taxon>Eukaryota</taxon>
        <taxon>Rhodophyta</taxon>
        <taxon>Bangiophyceae</taxon>
        <taxon>Bangiales</taxon>
        <taxon>Bangiaceae</taxon>
        <taxon>Porphyra</taxon>
    </lineage>
</organism>
<feature type="compositionally biased region" description="Low complexity" evidence="1">
    <location>
        <begin position="35"/>
        <end position="57"/>
    </location>
</feature>
<feature type="region of interest" description="Disordered" evidence="1">
    <location>
        <begin position="135"/>
        <end position="158"/>
    </location>
</feature>
<evidence type="ECO:0000256" key="1">
    <source>
        <dbReference type="SAM" id="MobiDB-lite"/>
    </source>
</evidence>
<dbReference type="Proteomes" id="UP000218209">
    <property type="component" value="Unassembled WGS sequence"/>
</dbReference>
<feature type="compositionally biased region" description="Pro residues" evidence="1">
    <location>
        <begin position="1"/>
        <end position="16"/>
    </location>
</feature>